<dbReference type="PROSITE" id="PS51257">
    <property type="entry name" value="PROKAR_LIPOPROTEIN"/>
    <property type="match status" value="1"/>
</dbReference>
<name>A0A1Y5S1Z4_9RHOB</name>
<dbReference type="AlphaFoldDB" id="A0A1Y5S1Z4"/>
<dbReference type="OrthoDB" id="9894422at2"/>
<dbReference type="EMBL" id="FWFZ01000003">
    <property type="protein sequence ID" value="SLN27840.1"/>
    <property type="molecule type" value="Genomic_DNA"/>
</dbReference>
<keyword evidence="1" id="KW-0732">Signal</keyword>
<organism evidence="2 3">
    <name type="scientific">Roseisalinus antarcticus</name>
    <dbReference type="NCBI Taxonomy" id="254357"/>
    <lineage>
        <taxon>Bacteria</taxon>
        <taxon>Pseudomonadati</taxon>
        <taxon>Pseudomonadota</taxon>
        <taxon>Alphaproteobacteria</taxon>
        <taxon>Rhodobacterales</taxon>
        <taxon>Roseobacteraceae</taxon>
        <taxon>Roseisalinus</taxon>
    </lineage>
</organism>
<protein>
    <recommendedName>
        <fullName evidence="4">Lipoprotein</fullName>
    </recommendedName>
</protein>
<accession>A0A1Y5S1Z4</accession>
<proteinExistence type="predicted"/>
<evidence type="ECO:0000313" key="3">
    <source>
        <dbReference type="Proteomes" id="UP000193900"/>
    </source>
</evidence>
<dbReference type="Proteomes" id="UP000193900">
    <property type="component" value="Unassembled WGS sequence"/>
</dbReference>
<evidence type="ECO:0000256" key="1">
    <source>
        <dbReference type="SAM" id="SignalP"/>
    </source>
</evidence>
<feature type="signal peptide" evidence="1">
    <location>
        <begin position="1"/>
        <end position="26"/>
    </location>
</feature>
<feature type="chain" id="PRO_5013345899" description="Lipoprotein" evidence="1">
    <location>
        <begin position="27"/>
        <end position="153"/>
    </location>
</feature>
<evidence type="ECO:0008006" key="4">
    <source>
        <dbReference type="Google" id="ProtNLM"/>
    </source>
</evidence>
<keyword evidence="3" id="KW-1185">Reference proteome</keyword>
<dbReference type="RefSeq" id="WP_085877824.1">
    <property type="nucleotide sequence ID" value="NZ_FWFZ01000003.1"/>
</dbReference>
<evidence type="ECO:0000313" key="2">
    <source>
        <dbReference type="EMBL" id="SLN27840.1"/>
    </source>
</evidence>
<reference evidence="2 3" key="1">
    <citation type="submission" date="2017-03" db="EMBL/GenBank/DDBJ databases">
        <authorList>
            <person name="Afonso C.L."/>
            <person name="Miller P.J."/>
            <person name="Scott M.A."/>
            <person name="Spackman E."/>
            <person name="Goraichik I."/>
            <person name="Dimitrov K.M."/>
            <person name="Suarez D.L."/>
            <person name="Swayne D.E."/>
        </authorList>
    </citation>
    <scope>NUCLEOTIDE SEQUENCE [LARGE SCALE GENOMIC DNA]</scope>
    <source>
        <strain evidence="2 3">CECT 7023</strain>
    </source>
</reference>
<gene>
    <name evidence="2" type="ORF">ROA7023_00909</name>
</gene>
<sequence>MTHRLYRNALLGLPLAALALAGCNQAAGTMGPAPRVTQASAPAPDTAGQVATAVAAKLNTQVGQAIEGGVQVLGAQAEGPNVVADFGVPIAGAGLTEDERAEVGPLFTDALRSGFCADDTAQTFFDLGNTLRVRFQGSDGVDLADVSLNSCSG</sequence>